<name>A0ACC1X999_MELAZ</name>
<proteinExistence type="predicted"/>
<evidence type="ECO:0000313" key="1">
    <source>
        <dbReference type="EMBL" id="KAJ4707755.1"/>
    </source>
</evidence>
<keyword evidence="2" id="KW-1185">Reference proteome</keyword>
<accession>A0ACC1X999</accession>
<evidence type="ECO:0000313" key="2">
    <source>
        <dbReference type="Proteomes" id="UP001164539"/>
    </source>
</evidence>
<gene>
    <name evidence="1" type="ORF">OWV82_017826</name>
</gene>
<organism evidence="1 2">
    <name type="scientific">Melia azedarach</name>
    <name type="common">Chinaberry tree</name>
    <dbReference type="NCBI Taxonomy" id="155640"/>
    <lineage>
        <taxon>Eukaryota</taxon>
        <taxon>Viridiplantae</taxon>
        <taxon>Streptophyta</taxon>
        <taxon>Embryophyta</taxon>
        <taxon>Tracheophyta</taxon>
        <taxon>Spermatophyta</taxon>
        <taxon>Magnoliopsida</taxon>
        <taxon>eudicotyledons</taxon>
        <taxon>Gunneridae</taxon>
        <taxon>Pentapetalae</taxon>
        <taxon>rosids</taxon>
        <taxon>malvids</taxon>
        <taxon>Sapindales</taxon>
        <taxon>Meliaceae</taxon>
        <taxon>Melia</taxon>
    </lineage>
</organism>
<dbReference type="EMBL" id="CM051403">
    <property type="protein sequence ID" value="KAJ4707755.1"/>
    <property type="molecule type" value="Genomic_DNA"/>
</dbReference>
<dbReference type="Proteomes" id="UP001164539">
    <property type="component" value="Chromosome 10"/>
</dbReference>
<comment type="caution">
    <text evidence="1">The sequence shown here is derived from an EMBL/GenBank/DDBJ whole genome shotgun (WGS) entry which is preliminary data.</text>
</comment>
<protein>
    <submittedName>
        <fullName evidence="1">L10-interacting MYB domain-containing protein</fullName>
    </submittedName>
</protein>
<sequence>MAGQIATSNDRSRTYWTPTMERYFIDLMLEQLHRGNRIGHTFNKQAWTDMLTIFNAKFGSQYDKDVLKSRYTNLWKQFNDVKNLLDQTGFSWDESRQMVVADDYVWNAYIKAHPDARSYKTKTLLNFSDLCLIYGYTTADGRYSLSSHDLDFDDEVQGVNMGDGMGNLGPLGNERSRTEWSADMDQYFIELLLDQVGRGNKTDNTFNKQAWTNMLDLFNARFGSQHGKRVLRHRYKKLWKYYSDITNLLREDGFSWDETQQMIAADDAIWDAYIKAHPHARAYRMKTLPNYNDLALIYGDVVDNEVSSNLYQDKDPDDGTLGIKAGEGKGSQTPTGGDRTRTYWTPPMDRYLIDLLLEQVYKGNKLGQTFITQAWNDMITSFNEKFLSHHDKDVLKNRFKHLRRLYNEIKILLRHSGFSWDETRDMVTAEDHVWDAYIKEHPDARSYRVKTVPSYHKLCVIFGEEMSDGRYNRLAQNIDSHCEMPVLMTGLENNNHLATNNDPFEAGWTPPMDHYFIDLLMEQMNKGNKIDHAFNEQSWTQMVKAINAKFGLQCDKYILENRYISLMRQHEDICHLLKHSGFLWDETQQMIVGSDDVWEAYIKEYPDAMSYRDKVLGNFGDLCKIFRNELLNQNLEGQDLTVETDHNALEMELEGVSGNLQCSAEDDQIPDQHRKRPAPLPLDPGYSSKAQKTDKEMQNDLSEMEGVATALVSSKENRYYTAIESAIDALQAIPDIDDELLLDACDLLEDERKAKTFLALDVTLRRKWLLRKLRP</sequence>
<reference evidence="1 2" key="1">
    <citation type="journal article" date="2023" name="Science">
        <title>Complex scaffold remodeling in plant triterpene biosynthesis.</title>
        <authorList>
            <person name="De La Pena R."/>
            <person name="Hodgson H."/>
            <person name="Liu J.C."/>
            <person name="Stephenson M.J."/>
            <person name="Martin A.C."/>
            <person name="Owen C."/>
            <person name="Harkess A."/>
            <person name="Leebens-Mack J."/>
            <person name="Jimenez L.E."/>
            <person name="Osbourn A."/>
            <person name="Sattely E.S."/>
        </authorList>
    </citation>
    <scope>NUCLEOTIDE SEQUENCE [LARGE SCALE GENOMIC DNA]</scope>
    <source>
        <strain evidence="2">cv. JPN11</strain>
        <tissue evidence="1">Leaf</tissue>
    </source>
</reference>